<keyword evidence="1" id="KW-0732">Signal</keyword>
<evidence type="ECO:0000256" key="1">
    <source>
        <dbReference type="SAM" id="SignalP"/>
    </source>
</evidence>
<protein>
    <recommendedName>
        <fullName evidence="4">Lectin-like protein BA14k</fullName>
    </recommendedName>
</protein>
<organism evidence="2 3">
    <name type="scientific">Streptomyces tirandamycinicus</name>
    <dbReference type="NCBI Taxonomy" id="2174846"/>
    <lineage>
        <taxon>Bacteria</taxon>
        <taxon>Bacillati</taxon>
        <taxon>Actinomycetota</taxon>
        <taxon>Actinomycetes</taxon>
        <taxon>Kitasatosporales</taxon>
        <taxon>Streptomycetaceae</taxon>
        <taxon>Streptomyces</taxon>
    </lineage>
</organism>
<dbReference type="Proteomes" id="UP000244900">
    <property type="component" value="Chromosome"/>
</dbReference>
<feature type="chain" id="PRO_5015676847" description="Lectin-like protein BA14k" evidence="1">
    <location>
        <begin position="29"/>
        <end position="106"/>
    </location>
</feature>
<dbReference type="AlphaFoldDB" id="A0A2S1SRD2"/>
<accession>A0A2S1SRD2</accession>
<reference evidence="2 3" key="1">
    <citation type="submission" date="2018-05" db="EMBL/GenBank/DDBJ databases">
        <title>Complete genome sequence of sponge-derived Streptomyces sp. HNM0039.</title>
        <authorList>
            <person name="Huang X."/>
            <person name="Zhou S."/>
        </authorList>
    </citation>
    <scope>NUCLEOTIDE SEQUENCE [LARGE SCALE GENOMIC DNA]</scope>
    <source>
        <strain evidence="2 3">HNM0039</strain>
    </source>
</reference>
<proteinExistence type="predicted"/>
<name>A0A2S1SRD2_9ACTN</name>
<dbReference type="OrthoDB" id="4333460at2"/>
<sequence>MRKLARVFATAALAVTAGVIPMTGTAMAAAPAHSAVGAYQFHGVDRCADLGRRYVALHTWDRHRARWDRDCRHRWERRLVHRSHWYDAYGRYRSHAGYAGDCGHRY</sequence>
<dbReference type="KEGG" id="stir:DDW44_09320"/>
<evidence type="ECO:0000313" key="2">
    <source>
        <dbReference type="EMBL" id="AWI28958.1"/>
    </source>
</evidence>
<feature type="signal peptide" evidence="1">
    <location>
        <begin position="1"/>
        <end position="28"/>
    </location>
</feature>
<keyword evidence="3" id="KW-1185">Reference proteome</keyword>
<evidence type="ECO:0008006" key="4">
    <source>
        <dbReference type="Google" id="ProtNLM"/>
    </source>
</evidence>
<gene>
    <name evidence="2" type="ORF">DDW44_09320</name>
</gene>
<dbReference type="RefSeq" id="WP_027731411.1">
    <property type="nucleotide sequence ID" value="NZ_CP029188.1"/>
</dbReference>
<evidence type="ECO:0000313" key="3">
    <source>
        <dbReference type="Proteomes" id="UP000244900"/>
    </source>
</evidence>
<dbReference type="EMBL" id="CP029188">
    <property type="protein sequence ID" value="AWI28958.1"/>
    <property type="molecule type" value="Genomic_DNA"/>
</dbReference>